<feature type="transmembrane region" description="Helical" evidence="1">
    <location>
        <begin position="216"/>
        <end position="235"/>
    </location>
</feature>
<dbReference type="AlphaFoldDB" id="A0A806LD88"/>
<feature type="transmembrane region" description="Helical" evidence="1">
    <location>
        <begin position="21"/>
        <end position="39"/>
    </location>
</feature>
<keyword evidence="1" id="KW-1133">Transmembrane helix</keyword>
<reference evidence="2 3" key="1">
    <citation type="journal article" date="2014" name="Genome Announc.">
        <title>Whole Genome Sequence of the Probiotic Strain Lactobacillus paracasei N1115, Isolated from Traditional Chinese Fermented Milk.</title>
        <authorList>
            <person name="Wang S."/>
            <person name="Zhu H."/>
            <person name="He F."/>
            <person name="Luo Y."/>
            <person name="Kang Z."/>
            <person name="Lu C."/>
            <person name="Feng L."/>
            <person name="Lu X."/>
            <person name="Xue Y."/>
            <person name="Wang H."/>
        </authorList>
    </citation>
    <scope>NUCLEOTIDE SEQUENCE [LARGE SCALE GENOMIC DNA]</scope>
    <source>
        <strain evidence="2 3">N1115</strain>
    </source>
</reference>
<keyword evidence="1" id="KW-0812">Transmembrane</keyword>
<dbReference type="KEGG" id="lpq:AF91_01020"/>
<sequence>MMWRLFNNQFLFFWHIIRTRFLFWLIFISLIILSTRIAGNPHLTVFSLFFDGVSYATVETHRVTLPILWFAYFFVPLLILLNSFQQLWRTRTLHLRGLQISPRRFSKVNLLLIALVTTVYDVLLIIVMLITAMTAHSAELHVGNWNGALAVGGLFCITWLGVFLLLLLQAIGNRFNPPLALIIPASTLIMTAYTAFRRNPVSYLMLTRITETSTWYPILILLSINILTGLGYLIIERSLNLN</sequence>
<protein>
    <submittedName>
        <fullName evidence="2">Rhodopsin</fullName>
    </submittedName>
</protein>
<feature type="transmembrane region" description="Helical" evidence="1">
    <location>
        <begin position="67"/>
        <end position="88"/>
    </location>
</feature>
<accession>A0A806LD88</accession>
<dbReference type="Proteomes" id="UP000019441">
    <property type="component" value="Chromosome"/>
</dbReference>
<feature type="transmembrane region" description="Helical" evidence="1">
    <location>
        <begin position="179"/>
        <end position="196"/>
    </location>
</feature>
<dbReference type="EMBL" id="CP007122">
    <property type="protein sequence ID" value="AHJ31839.1"/>
    <property type="molecule type" value="Genomic_DNA"/>
</dbReference>
<proteinExistence type="predicted"/>
<name>A0A806LD88_LACPA</name>
<gene>
    <name evidence="2" type="ORF">AF91_01020</name>
</gene>
<feature type="transmembrane region" description="Helical" evidence="1">
    <location>
        <begin position="108"/>
        <end position="133"/>
    </location>
</feature>
<evidence type="ECO:0000313" key="3">
    <source>
        <dbReference type="Proteomes" id="UP000019441"/>
    </source>
</evidence>
<organism evidence="2 3">
    <name type="scientific">Lacticaseibacillus paracasei N1115</name>
    <dbReference type="NCBI Taxonomy" id="1446494"/>
    <lineage>
        <taxon>Bacteria</taxon>
        <taxon>Bacillati</taxon>
        <taxon>Bacillota</taxon>
        <taxon>Bacilli</taxon>
        <taxon>Lactobacillales</taxon>
        <taxon>Lactobacillaceae</taxon>
        <taxon>Lacticaseibacillus</taxon>
    </lineage>
</organism>
<feature type="transmembrane region" description="Helical" evidence="1">
    <location>
        <begin position="145"/>
        <end position="167"/>
    </location>
</feature>
<evidence type="ECO:0000256" key="1">
    <source>
        <dbReference type="SAM" id="Phobius"/>
    </source>
</evidence>
<keyword evidence="1" id="KW-0472">Membrane</keyword>
<evidence type="ECO:0000313" key="2">
    <source>
        <dbReference type="EMBL" id="AHJ31839.1"/>
    </source>
</evidence>